<keyword evidence="3" id="KW-0812">Transmembrane</keyword>
<feature type="transmembrane region" description="Helical" evidence="3">
    <location>
        <begin position="387"/>
        <end position="406"/>
    </location>
</feature>
<feature type="non-terminal residue" evidence="5">
    <location>
        <position position="615"/>
    </location>
</feature>
<feature type="domain" description="Glycosyltransferase RgtA/B/C/D-like" evidence="4">
    <location>
        <begin position="99"/>
        <end position="199"/>
    </location>
</feature>
<keyword evidence="2" id="KW-0802">TPR repeat</keyword>
<feature type="transmembrane region" description="Helical" evidence="3">
    <location>
        <begin position="149"/>
        <end position="166"/>
    </location>
</feature>
<evidence type="ECO:0000256" key="3">
    <source>
        <dbReference type="SAM" id="Phobius"/>
    </source>
</evidence>
<dbReference type="PANTHER" id="PTHR44227">
    <property type="match status" value="1"/>
</dbReference>
<gene>
    <name evidence="5" type="ORF">METZ01_LOCUS170889</name>
</gene>
<sequence length="615" mass="69573">MIRVPDKGNLMRIVISLFLVVVTFLAYWQVLDHGFLNFDDTRYVTENTHITKGLAREGVVWAFTQSYASNWHPVTWLSHMLDFEIYGLDPSGHHLTNLFFHIANTLLLFWVLLKMTGALWRSGFVAVLFALHPLNVESVAWIAERKNVLSTFFWFLTLWVYVGYVEKKRIKNYLLVVLCLALGLMAKPMLVTLPFVLILLDFWPLKRWGWEDTHTEAETRTLKAETLASLVMEKIPLFILVAGASVTTYIVQKGGGAMRSTEFSSLYSSTANALVSYLDYLEKMAWPRGLSVFYPYPGNALPAWKVLVCGLVLVGVTTWVVRAIRRAPYLAVGWFWYLGTLVPVIGIVQVGEQAMADRYLYIPLVGIFIAIAWRLPELMKNGKQKLLPILGGVFIFLLVALTWTQVRHWKNGITLFEHAISVTKNESPSFVIVYNNLGHALASEKQYEEAITQYRQGIKINPYYSKAHNNLGHALNELKRYDEAIEHYQQAISIEANYAEAYNNLANALGKKGKLKESIAYYNEAIRFKGDYAEAHFNLGVTLGQQGRFEEAIGQYQKAVQIKPDFVRAHNNLASLLGQRGDFVGAISNYQKAITIDPGFAKAHNNLGSTLAQQG</sequence>
<dbReference type="InterPro" id="IPR011990">
    <property type="entry name" value="TPR-like_helical_dom_sf"/>
</dbReference>
<feature type="transmembrane region" description="Helical" evidence="3">
    <location>
        <begin position="301"/>
        <end position="321"/>
    </location>
</feature>
<feature type="transmembrane region" description="Helical" evidence="3">
    <location>
        <begin position="95"/>
        <end position="113"/>
    </location>
</feature>
<evidence type="ECO:0000313" key="5">
    <source>
        <dbReference type="EMBL" id="SVB18035.1"/>
    </source>
</evidence>
<dbReference type="InterPro" id="IPR038731">
    <property type="entry name" value="RgtA/B/C-like"/>
</dbReference>
<dbReference type="SUPFAM" id="SSF48452">
    <property type="entry name" value="TPR-like"/>
    <property type="match status" value="1"/>
</dbReference>
<dbReference type="Pfam" id="PF00515">
    <property type="entry name" value="TPR_1"/>
    <property type="match status" value="1"/>
</dbReference>
<dbReference type="InterPro" id="IPR019734">
    <property type="entry name" value="TPR_rpt"/>
</dbReference>
<evidence type="ECO:0000259" key="4">
    <source>
        <dbReference type="Pfam" id="PF13231"/>
    </source>
</evidence>
<feature type="transmembrane region" description="Helical" evidence="3">
    <location>
        <begin position="125"/>
        <end position="143"/>
    </location>
</feature>
<reference evidence="5" key="1">
    <citation type="submission" date="2018-05" db="EMBL/GenBank/DDBJ databases">
        <authorList>
            <person name="Lanie J.A."/>
            <person name="Ng W.-L."/>
            <person name="Kazmierczak K.M."/>
            <person name="Andrzejewski T.M."/>
            <person name="Davidsen T.M."/>
            <person name="Wayne K.J."/>
            <person name="Tettelin H."/>
            <person name="Glass J.I."/>
            <person name="Rusch D."/>
            <person name="Podicherti R."/>
            <person name="Tsui H.-C.T."/>
            <person name="Winkler M.E."/>
        </authorList>
    </citation>
    <scope>NUCLEOTIDE SEQUENCE</scope>
</reference>
<keyword evidence="1" id="KW-0677">Repeat</keyword>
<feature type="transmembrane region" description="Helical" evidence="3">
    <location>
        <begin position="328"/>
        <end position="347"/>
    </location>
</feature>
<dbReference type="EMBL" id="UINC01031649">
    <property type="protein sequence ID" value="SVB18035.1"/>
    <property type="molecule type" value="Genomic_DNA"/>
</dbReference>
<protein>
    <recommendedName>
        <fullName evidence="4">Glycosyltransferase RgtA/B/C/D-like domain-containing protein</fullName>
    </recommendedName>
</protein>
<dbReference type="PROSITE" id="PS50005">
    <property type="entry name" value="TPR"/>
    <property type="match status" value="5"/>
</dbReference>
<name>A0A382BW61_9ZZZZ</name>
<dbReference type="SMART" id="SM00028">
    <property type="entry name" value="TPR"/>
    <property type="match status" value="5"/>
</dbReference>
<dbReference type="Gene3D" id="1.25.40.10">
    <property type="entry name" value="Tetratricopeptide repeat domain"/>
    <property type="match status" value="3"/>
</dbReference>
<evidence type="ECO:0000256" key="2">
    <source>
        <dbReference type="ARBA" id="ARBA00022803"/>
    </source>
</evidence>
<keyword evidence="3" id="KW-1133">Transmembrane helix</keyword>
<evidence type="ECO:0000256" key="1">
    <source>
        <dbReference type="ARBA" id="ARBA00022737"/>
    </source>
</evidence>
<dbReference type="PANTHER" id="PTHR44227:SF3">
    <property type="entry name" value="PROTEIN O-MANNOSYL-TRANSFERASE TMTC4"/>
    <property type="match status" value="1"/>
</dbReference>
<proteinExistence type="predicted"/>
<keyword evidence="3" id="KW-0472">Membrane</keyword>
<feature type="transmembrane region" description="Helical" evidence="3">
    <location>
        <begin position="359"/>
        <end position="375"/>
    </location>
</feature>
<dbReference type="InterPro" id="IPR052346">
    <property type="entry name" value="O-mannosyl-transferase_TMTC"/>
</dbReference>
<dbReference type="Pfam" id="PF13414">
    <property type="entry name" value="TPR_11"/>
    <property type="match status" value="2"/>
</dbReference>
<dbReference type="Pfam" id="PF13231">
    <property type="entry name" value="PMT_2"/>
    <property type="match status" value="1"/>
</dbReference>
<feature type="transmembrane region" description="Helical" evidence="3">
    <location>
        <begin position="173"/>
        <end position="200"/>
    </location>
</feature>
<feature type="transmembrane region" description="Helical" evidence="3">
    <location>
        <begin position="12"/>
        <end position="30"/>
    </location>
</feature>
<organism evidence="5">
    <name type="scientific">marine metagenome</name>
    <dbReference type="NCBI Taxonomy" id="408172"/>
    <lineage>
        <taxon>unclassified sequences</taxon>
        <taxon>metagenomes</taxon>
        <taxon>ecological metagenomes</taxon>
    </lineage>
</organism>
<accession>A0A382BW61</accession>
<dbReference type="AlphaFoldDB" id="A0A382BW61"/>
<dbReference type="PROSITE" id="PS50293">
    <property type="entry name" value="TPR_REGION"/>
    <property type="match status" value="3"/>
</dbReference>